<evidence type="ECO:0000256" key="10">
    <source>
        <dbReference type="SAM" id="MobiDB-lite"/>
    </source>
</evidence>
<dbReference type="STRING" id="60172.A0A1V6QTM8"/>
<dbReference type="GO" id="GO:0004315">
    <property type="term" value="F:3-oxoacyl-[acyl-carrier-protein] synthase activity"/>
    <property type="evidence" value="ECO:0007669"/>
    <property type="project" value="InterPro"/>
</dbReference>
<gene>
    <name evidence="14" type="ORF">PENSOL_c042G11564</name>
</gene>
<dbReference type="SMART" id="SM00823">
    <property type="entry name" value="PKS_PP"/>
    <property type="match status" value="1"/>
</dbReference>
<dbReference type="InterPro" id="IPR057326">
    <property type="entry name" value="KR_dom"/>
</dbReference>
<dbReference type="PROSITE" id="PS52004">
    <property type="entry name" value="KS3_2"/>
    <property type="match status" value="1"/>
</dbReference>
<dbReference type="InterPro" id="IPR016039">
    <property type="entry name" value="Thiolase-like"/>
</dbReference>
<dbReference type="InterPro" id="IPR020841">
    <property type="entry name" value="PKS_Beta-ketoAc_synthase_dom"/>
</dbReference>
<feature type="compositionally biased region" description="Polar residues" evidence="10">
    <location>
        <begin position="1"/>
        <end position="21"/>
    </location>
</feature>
<dbReference type="PANTHER" id="PTHR43775:SF50">
    <property type="entry name" value="HIGHLY REDUCING POLYKETIDE SYNTHASE SRDA"/>
    <property type="match status" value="1"/>
</dbReference>
<dbReference type="InterPro" id="IPR049900">
    <property type="entry name" value="PKS_mFAS_DH"/>
</dbReference>
<evidence type="ECO:0000313" key="15">
    <source>
        <dbReference type="Proteomes" id="UP000191612"/>
    </source>
</evidence>
<dbReference type="GO" id="GO:0008168">
    <property type="term" value="F:methyltransferase activity"/>
    <property type="evidence" value="ECO:0007669"/>
    <property type="project" value="UniProtKB-KW"/>
</dbReference>
<feature type="active site" description="Proton donor; for dehydratase activity" evidence="9">
    <location>
        <position position="1224"/>
    </location>
</feature>
<keyword evidence="5" id="KW-0521">NADP</keyword>
<dbReference type="SMART" id="SM00822">
    <property type="entry name" value="PKS_KR"/>
    <property type="match status" value="1"/>
</dbReference>
<sequence>MPYLSPSSSGRAPSTPGSVLGNQEPEPIAIVGMGCRWPGDVKDPKGLWEMLRQRRSGYRQFGDHRFDVNGFHHPNADRPGSMVTKGAFLLGEDPRLFDHGFFGMTLLEVDTMDPSQRKLLEVVYEAFENAGETWDSFSGSKTGVFVGNFSSDHGQIQGRDSDHHRPYASTGSAISILSNRVNYILNLLGPSVTIDTACSSSMYALHLAITAMRNGDCDSAIVAACNCIMDPSTQLMMTKLGVLSPTSTCHTFDSAADGYARGEAFSALYLKKMSDAVEGEYPIRAFVRGTAINANGRTGGITHPSREGQEAVIRQAYRNAQLPLYDTAYFECHGTGTPVGDPIEISAIGNVFSSVRGIDDALLIGSIKTNVGHTEAASAIAGIMKVVMALESGFIPPSIGARNLNPKIDFQGANVEVLREVTPWPAGKLRRASINSFGYGGANGHCIIDHVHNVLPGYTKPGLISELSVPFGVRPTPSNSNPFEHRSDSDVKTGSNLGLLPVALNKGTLNALLPSDIRPSSNMVKRGYASTRNRVLLPFSAHNETSLNLNIEALSKVVTNYSLADVAYTLSEKRSKFTQRTYRIVDTDNVRESLLTDGDKVFASTSQKTRLGFIFTGQGAQWHAMGEGLFQYAVFKNTIQYLDQALAQLPNHPGDLKLQDILTGNCTSDRINVPVVSQTVCTAIQVGLVDLLRSWKVEPVAVAGHSSGEIAAAYAAGRITAVEAIVTAYCRGQAVSHNAKQGLMLAVGLGLDATEEYLSGFEMKVRVAAINSPNSLTLSGDVDAIKAVSEKLKKDGVFNRMLQTGGNAYHSHHMLALGEEYERMLTEGLEYTRFLGISEPQSQLSTTSWFSSVVPHKRMDMVKINASYWRSNLESPVRFLDATSNLAQNVDAIVEIGPHAALRGPIGQTMKSIGVDMPYVSALRRGEDGQLCLLQFAGTLFGLNARIDLAAVNSTDRVQADQSLSYVHGCMAIDLPPYQYTYGPIQYYESRFSKEFRARTTLRHDLLGSKLPGNAKLNPQWRNVLRLKDLPWLDDHRLLPHPVFPGAGYLMMAVEAASQAYVQDISDPLTIMGFSLQNVSIKSAMRIPDDDYGVEVLLSMQLLESIAAKTPSWTSFSISSVARESQAWTEHCTGQVRVEVTECSQPSKRLASISQMDARSVDTSAWYKKFTQMGLGYGPTFQGLSDIQADPAQNLAVAKVDLQTTKDTIVGGESSYAIHPASLDAALQLALVACHGGQTDRVRSAYVPIHIRQLYVKNTLQISSQKEEWGTGIAEGELRGLRGAYATLQIVDQSDDVILDMQQLRCVTYTDAPLNGAANSSPAFSAPIFRLAWKPDIRSMSDAQAKALFPPPSDNIAKTYLLDLFDRLGTLMVVDISDRYGIRSDLSYCSEHIRHFLSWAQRQMNADNEWVAEAKSLTSAERLQCIDQLYEQINHCTDVRVAHHLFHNIEDVLYERKTGLDVLVQDDLLTAMYEEGIIVTGAYPQVRRCFDAIGHANPSLNVIEIGAGTGGATRIILDTLSGRNGIKRYKSYTFTDVSSGFLGAAKETFGQEYDDMHFSVLNVEQDPLDNGYQAIYDVVVASECLHATTKISQTLSNCRKLLKPGGKLIIVENTRTVIGHGLVLGTLTGYWSGISDGRVDSPFLDSSGWNASLLANGFSGTDLVLDDYPQPYTTACTIVSTAVEDTVSTVPRPLADSNSEEVYFLHEQRGPSSLTVQVSAHFKENGIVVKSCSLDVVTIPPRSRVIAFLDGDNPLIQIDQNRLEKFQSLFRNSSSMILVTSGGIIQGKNPSAAISIGLLRTIGTENPTSRFLSVDVNPDGPMGTLAATILKLESSLQSPNTENAGNDNEFVWQDECLWVSRLVPDTGLKDQLELAEMPPARAKPLCFDHHDPVRADFETPGLLTSLYFKPYEDMWKPLPDDWLEIKVAAVGLNWKDLAISAGRFDMNSLSSEYSGTVHRVGSAVTNISVGDRVYGLGKGHFGNYVRVPAATAQHLRPEDDFLKMATMPLVYMTVVYGFSYATKLKRGEKLLIQSATGGLGMAAIKLAQSIGAEVFATVGTADKAKYLTEVFGIPASMIFLSRTTADIPKMIDATGGRGFDVILSTSNGDMLHESIKALAPLGRIVDVGRVDVQNSMTLNLAPFQKSATFSSFDLGVIVEAQPEMSQILMQSVDEHFRAGNIAPIPTILASDVSELDQTLLGFSKGTHIGKLVVNFQNPDSLVKMVPPVPRAQFDPDAEYVISGGFSGLGRSIIAWMSTRGARYFTVLSRRGKSSPEAKILVNRMTSLGATVRSVRCDVSVSEDVDRAVEEASAQRPVKGIVHTAVSYEDLSFDKLTPSKWNLGLSAKVLGTQNLHAATKSLPLDFFVMTTSLESVLALATQSAYTAANNFQEVFARYRRSQGLPASTASFGLITDVGHLSTNITTINLMARSKVLGITEYQFLRLLEPAFLNNDPFPVQESKGDREPWIGASDDPLSAVSTVTCLDPALLAAKKMDELASSAGGAGSIRPKWHTDARVSLVMRAFEDAERNHNDESANHAKNNNAGGILREDFEAAINTSDDRNKVEEMVTGAIRNTVAEMLFIDASGVDPTRTVAEYGVDSLIAAELRNWFNTSFMADISMLDLLDTRMSMKALAKMVVGAALSRKTT</sequence>
<dbReference type="InterPro" id="IPR032821">
    <property type="entry name" value="PKS_assoc"/>
</dbReference>
<evidence type="ECO:0000313" key="14">
    <source>
        <dbReference type="EMBL" id="OQD92302.1"/>
    </source>
</evidence>
<dbReference type="SUPFAM" id="SSF55048">
    <property type="entry name" value="Probable ACP-binding domain of malonyl-CoA ACP transacylase"/>
    <property type="match status" value="1"/>
</dbReference>
<evidence type="ECO:0000256" key="5">
    <source>
        <dbReference type="ARBA" id="ARBA00022857"/>
    </source>
</evidence>
<evidence type="ECO:0000256" key="9">
    <source>
        <dbReference type="PROSITE-ProRule" id="PRU01363"/>
    </source>
</evidence>
<feature type="domain" description="Ketosynthase family 3 (KS3)" evidence="12">
    <location>
        <begin position="25"/>
        <end position="450"/>
    </location>
</feature>
<dbReference type="InterPro" id="IPR013217">
    <property type="entry name" value="Methyltransf_12"/>
</dbReference>
<dbReference type="Pfam" id="PF08659">
    <property type="entry name" value="KR"/>
    <property type="match status" value="1"/>
</dbReference>
<protein>
    <submittedName>
        <fullName evidence="14">Uncharacterized protein</fullName>
    </submittedName>
</protein>
<dbReference type="SMART" id="SM00829">
    <property type="entry name" value="PKS_ER"/>
    <property type="match status" value="1"/>
</dbReference>
<dbReference type="InterPro" id="IPR009081">
    <property type="entry name" value="PP-bd_ACP"/>
</dbReference>
<evidence type="ECO:0000256" key="4">
    <source>
        <dbReference type="ARBA" id="ARBA00022679"/>
    </source>
</evidence>
<dbReference type="InterPro" id="IPR001227">
    <property type="entry name" value="Ac_transferase_dom_sf"/>
</dbReference>
<dbReference type="GO" id="GO:0016491">
    <property type="term" value="F:oxidoreductase activity"/>
    <property type="evidence" value="ECO:0007669"/>
    <property type="project" value="UniProtKB-KW"/>
</dbReference>
<feature type="region of interest" description="Disordered" evidence="10">
    <location>
        <begin position="1"/>
        <end position="24"/>
    </location>
</feature>
<dbReference type="InterPro" id="IPR014043">
    <property type="entry name" value="Acyl_transferase_dom"/>
</dbReference>
<dbReference type="InterPro" id="IPR036736">
    <property type="entry name" value="ACP-like_sf"/>
</dbReference>
<dbReference type="GO" id="GO:0031177">
    <property type="term" value="F:phosphopantetheine binding"/>
    <property type="evidence" value="ECO:0007669"/>
    <property type="project" value="InterPro"/>
</dbReference>
<dbReference type="GO" id="GO:0032259">
    <property type="term" value="P:methylation"/>
    <property type="evidence" value="ECO:0007669"/>
    <property type="project" value="UniProtKB-KW"/>
</dbReference>
<feature type="domain" description="PKS/mFAS DH" evidence="13">
    <location>
        <begin position="1004"/>
        <end position="1315"/>
    </location>
</feature>
<dbReference type="InterPro" id="IPR013149">
    <property type="entry name" value="ADH-like_C"/>
</dbReference>
<feature type="domain" description="Carrier" evidence="11">
    <location>
        <begin position="2565"/>
        <end position="2643"/>
    </location>
</feature>
<dbReference type="InterPro" id="IPR014031">
    <property type="entry name" value="Ketoacyl_synth_C"/>
</dbReference>
<dbReference type="Pfam" id="PF08242">
    <property type="entry name" value="Methyltransf_12"/>
    <property type="match status" value="1"/>
</dbReference>
<dbReference type="Gene3D" id="3.10.129.110">
    <property type="entry name" value="Polyketide synthase dehydratase"/>
    <property type="match status" value="1"/>
</dbReference>
<feature type="region of interest" description="C-terminal hotdog fold" evidence="9">
    <location>
        <begin position="1158"/>
        <end position="1315"/>
    </location>
</feature>
<proteinExistence type="predicted"/>
<keyword evidence="4" id="KW-0808">Transferase</keyword>
<dbReference type="SUPFAM" id="SSF52151">
    <property type="entry name" value="FabD/lysophospholipase-like"/>
    <property type="match status" value="1"/>
</dbReference>
<dbReference type="Pfam" id="PF21089">
    <property type="entry name" value="PKS_DH_N"/>
    <property type="match status" value="1"/>
</dbReference>
<keyword evidence="6" id="KW-0560">Oxidoreductase</keyword>
<dbReference type="InterPro" id="IPR036291">
    <property type="entry name" value="NAD(P)-bd_dom_sf"/>
</dbReference>
<keyword evidence="1" id="KW-0596">Phosphopantetheine</keyword>
<dbReference type="GO" id="GO:0030639">
    <property type="term" value="P:polyketide biosynthetic process"/>
    <property type="evidence" value="ECO:0007669"/>
    <property type="project" value="UniProtKB-ARBA"/>
</dbReference>
<evidence type="ECO:0000256" key="2">
    <source>
        <dbReference type="ARBA" id="ARBA00022553"/>
    </source>
</evidence>
<keyword evidence="2" id="KW-0597">Phosphoprotein</keyword>
<dbReference type="InterPro" id="IPR014030">
    <property type="entry name" value="Ketoacyl_synth_N"/>
</dbReference>
<dbReference type="Gene3D" id="1.10.1200.10">
    <property type="entry name" value="ACP-like"/>
    <property type="match status" value="1"/>
</dbReference>
<dbReference type="EMBL" id="MDYO01000042">
    <property type="protein sequence ID" value="OQD92302.1"/>
    <property type="molecule type" value="Genomic_DNA"/>
</dbReference>
<dbReference type="SMART" id="SM00826">
    <property type="entry name" value="PKS_DH"/>
    <property type="match status" value="1"/>
</dbReference>
<dbReference type="InterPro" id="IPR016036">
    <property type="entry name" value="Malonyl_transacylase_ACP-bd"/>
</dbReference>
<dbReference type="InterPro" id="IPR029063">
    <property type="entry name" value="SAM-dependent_MTases_sf"/>
</dbReference>
<evidence type="ECO:0000256" key="6">
    <source>
        <dbReference type="ARBA" id="ARBA00023002"/>
    </source>
</evidence>
<dbReference type="SMART" id="SM00825">
    <property type="entry name" value="PKS_KS"/>
    <property type="match status" value="1"/>
</dbReference>
<dbReference type="Gene3D" id="3.40.366.10">
    <property type="entry name" value="Malonyl-Coenzyme A Acyl Carrier Protein, domain 2"/>
    <property type="match status" value="1"/>
</dbReference>
<accession>A0A1V6QTM8</accession>
<dbReference type="InterPro" id="IPR049551">
    <property type="entry name" value="PKS_DH_C"/>
</dbReference>
<organism evidence="14 15">
    <name type="scientific">Penicillium solitum</name>
    <dbReference type="NCBI Taxonomy" id="60172"/>
    <lineage>
        <taxon>Eukaryota</taxon>
        <taxon>Fungi</taxon>
        <taxon>Dikarya</taxon>
        <taxon>Ascomycota</taxon>
        <taxon>Pezizomycotina</taxon>
        <taxon>Eurotiomycetes</taxon>
        <taxon>Eurotiomycetidae</taxon>
        <taxon>Eurotiales</taxon>
        <taxon>Aspergillaceae</taxon>
        <taxon>Penicillium</taxon>
    </lineage>
</organism>
<dbReference type="SUPFAM" id="SSF50129">
    <property type="entry name" value="GroES-like"/>
    <property type="match status" value="1"/>
</dbReference>
<dbReference type="Pfam" id="PF14765">
    <property type="entry name" value="PS-DH"/>
    <property type="match status" value="1"/>
</dbReference>
<dbReference type="InterPro" id="IPR006162">
    <property type="entry name" value="Ppantetheine_attach_site"/>
</dbReference>
<evidence type="ECO:0000256" key="3">
    <source>
        <dbReference type="ARBA" id="ARBA00022603"/>
    </source>
</evidence>
<dbReference type="InterPro" id="IPR013968">
    <property type="entry name" value="PKS_KR"/>
</dbReference>
<dbReference type="InterPro" id="IPR011032">
    <property type="entry name" value="GroES-like_sf"/>
</dbReference>
<dbReference type="Proteomes" id="UP000191612">
    <property type="component" value="Unassembled WGS sequence"/>
</dbReference>
<evidence type="ECO:0000256" key="1">
    <source>
        <dbReference type="ARBA" id="ARBA00022450"/>
    </source>
</evidence>
<name>A0A1V6QTM8_9EURO</name>
<dbReference type="Pfam" id="PF02801">
    <property type="entry name" value="Ketoacyl-synt_C"/>
    <property type="match status" value="1"/>
</dbReference>
<dbReference type="Gene3D" id="3.40.50.720">
    <property type="entry name" value="NAD(P)-binding Rossmann-like Domain"/>
    <property type="match status" value="1"/>
</dbReference>
<dbReference type="Pfam" id="PF08240">
    <property type="entry name" value="ADH_N"/>
    <property type="match status" value="1"/>
</dbReference>
<dbReference type="Pfam" id="PF00698">
    <property type="entry name" value="Acyl_transf_1"/>
    <property type="match status" value="1"/>
</dbReference>
<keyword evidence="8" id="KW-0012">Acyltransferase</keyword>
<feature type="active site" description="Proton acceptor; for dehydratase activity" evidence="9">
    <location>
        <position position="1036"/>
    </location>
</feature>
<dbReference type="Pfam" id="PF23297">
    <property type="entry name" value="ACP_SdgA_C"/>
    <property type="match status" value="1"/>
</dbReference>
<evidence type="ECO:0000259" key="12">
    <source>
        <dbReference type="PROSITE" id="PS52004"/>
    </source>
</evidence>
<dbReference type="PROSITE" id="PS00606">
    <property type="entry name" value="KS3_1"/>
    <property type="match status" value="1"/>
</dbReference>
<dbReference type="CDD" id="cd02440">
    <property type="entry name" value="AdoMet_MTases"/>
    <property type="match status" value="1"/>
</dbReference>
<keyword evidence="7" id="KW-0511">Multifunctional enzyme</keyword>
<evidence type="ECO:0000256" key="7">
    <source>
        <dbReference type="ARBA" id="ARBA00023268"/>
    </source>
</evidence>
<dbReference type="Gene3D" id="3.40.47.10">
    <property type="match status" value="1"/>
</dbReference>
<dbReference type="InterPro" id="IPR020806">
    <property type="entry name" value="PKS_PP-bd"/>
</dbReference>
<dbReference type="PANTHER" id="PTHR43775">
    <property type="entry name" value="FATTY ACID SYNTHASE"/>
    <property type="match status" value="1"/>
</dbReference>
<comment type="caution">
    <text evidence="14">The sequence shown here is derived from an EMBL/GenBank/DDBJ whole genome shotgun (WGS) entry which is preliminary data.</text>
</comment>
<keyword evidence="3" id="KW-0489">Methyltransferase</keyword>
<dbReference type="Pfam" id="PF00109">
    <property type="entry name" value="ketoacyl-synt"/>
    <property type="match status" value="1"/>
</dbReference>
<evidence type="ECO:0000259" key="13">
    <source>
        <dbReference type="PROSITE" id="PS52019"/>
    </source>
</evidence>
<dbReference type="InterPro" id="IPR016035">
    <property type="entry name" value="Acyl_Trfase/lysoPLipase"/>
</dbReference>
<dbReference type="CDD" id="cd05274">
    <property type="entry name" value="KR_FAS_SDR_x"/>
    <property type="match status" value="1"/>
</dbReference>
<dbReference type="Pfam" id="PF00107">
    <property type="entry name" value="ADH_zinc_N"/>
    <property type="match status" value="1"/>
</dbReference>
<dbReference type="Gene3D" id="3.90.180.10">
    <property type="entry name" value="Medium-chain alcohol dehydrogenases, catalytic domain"/>
    <property type="match status" value="1"/>
</dbReference>
<dbReference type="GO" id="GO:1901336">
    <property type="term" value="P:lactone biosynthetic process"/>
    <property type="evidence" value="ECO:0007669"/>
    <property type="project" value="UniProtKB-ARBA"/>
</dbReference>
<dbReference type="InterPro" id="IPR018201">
    <property type="entry name" value="Ketoacyl_synth_AS"/>
</dbReference>
<dbReference type="CDD" id="cd05195">
    <property type="entry name" value="enoyl_red"/>
    <property type="match status" value="1"/>
</dbReference>
<keyword evidence="15" id="KW-1185">Reference proteome</keyword>
<dbReference type="Gene3D" id="3.40.50.150">
    <property type="entry name" value="Vaccinia Virus protein VP39"/>
    <property type="match status" value="1"/>
</dbReference>
<dbReference type="InterPro" id="IPR013154">
    <property type="entry name" value="ADH-like_N"/>
</dbReference>
<dbReference type="CDD" id="cd00833">
    <property type="entry name" value="PKS"/>
    <property type="match status" value="1"/>
</dbReference>
<dbReference type="InterPro" id="IPR049552">
    <property type="entry name" value="PKS_DH_N"/>
</dbReference>
<dbReference type="PROSITE" id="PS52019">
    <property type="entry name" value="PKS_MFAS_DH"/>
    <property type="match status" value="1"/>
</dbReference>
<feature type="region of interest" description="N-terminal hotdog fold" evidence="9">
    <location>
        <begin position="1004"/>
        <end position="1143"/>
    </location>
</feature>
<dbReference type="InterPro" id="IPR042104">
    <property type="entry name" value="PKS_dehydratase_sf"/>
</dbReference>
<dbReference type="SMART" id="SM00827">
    <property type="entry name" value="PKS_AT"/>
    <property type="match status" value="1"/>
</dbReference>
<evidence type="ECO:0000259" key="11">
    <source>
        <dbReference type="PROSITE" id="PS50075"/>
    </source>
</evidence>
<dbReference type="InterPro" id="IPR050091">
    <property type="entry name" value="PKS_NRPS_Biosynth_Enz"/>
</dbReference>
<dbReference type="SUPFAM" id="SSF47336">
    <property type="entry name" value="ACP-like"/>
    <property type="match status" value="1"/>
</dbReference>
<dbReference type="SUPFAM" id="SSF51735">
    <property type="entry name" value="NAD(P)-binding Rossmann-fold domains"/>
    <property type="match status" value="2"/>
</dbReference>
<dbReference type="GO" id="GO:0006633">
    <property type="term" value="P:fatty acid biosynthetic process"/>
    <property type="evidence" value="ECO:0007669"/>
    <property type="project" value="InterPro"/>
</dbReference>
<dbReference type="InterPro" id="IPR020807">
    <property type="entry name" value="PKS_DH"/>
</dbReference>
<reference evidence="15" key="1">
    <citation type="journal article" date="2017" name="Nat. Microbiol.">
        <title>Global analysis of biosynthetic gene clusters reveals vast potential of secondary metabolite production in Penicillium species.</title>
        <authorList>
            <person name="Nielsen J.C."/>
            <person name="Grijseels S."/>
            <person name="Prigent S."/>
            <person name="Ji B."/>
            <person name="Dainat J."/>
            <person name="Nielsen K.F."/>
            <person name="Frisvad J.C."/>
            <person name="Workman M."/>
            <person name="Nielsen J."/>
        </authorList>
    </citation>
    <scope>NUCLEOTIDE SEQUENCE [LARGE SCALE GENOMIC DNA]</scope>
    <source>
        <strain evidence="15">IBT 29525</strain>
    </source>
</reference>
<dbReference type="Pfam" id="PF16197">
    <property type="entry name" value="KAsynt_C_assoc"/>
    <property type="match status" value="1"/>
</dbReference>
<dbReference type="InterPro" id="IPR020843">
    <property type="entry name" value="ER"/>
</dbReference>
<dbReference type="GO" id="GO:0004312">
    <property type="term" value="F:fatty acid synthase activity"/>
    <property type="evidence" value="ECO:0007669"/>
    <property type="project" value="TreeGrafter"/>
</dbReference>
<dbReference type="SUPFAM" id="SSF53901">
    <property type="entry name" value="Thiolase-like"/>
    <property type="match status" value="1"/>
</dbReference>
<dbReference type="SUPFAM" id="SSF53335">
    <property type="entry name" value="S-adenosyl-L-methionine-dependent methyltransferases"/>
    <property type="match status" value="1"/>
</dbReference>
<dbReference type="PROSITE" id="PS00012">
    <property type="entry name" value="PHOSPHOPANTETHEINE"/>
    <property type="match status" value="1"/>
</dbReference>
<evidence type="ECO:0000256" key="8">
    <source>
        <dbReference type="ARBA" id="ARBA00023315"/>
    </source>
</evidence>
<dbReference type="PROSITE" id="PS50075">
    <property type="entry name" value="CARRIER"/>
    <property type="match status" value="1"/>
</dbReference>